<dbReference type="EMBL" id="FOLY01000008">
    <property type="protein sequence ID" value="SFC87940.1"/>
    <property type="molecule type" value="Genomic_DNA"/>
</dbReference>
<dbReference type="InterPro" id="IPR036388">
    <property type="entry name" value="WH-like_DNA-bd_sf"/>
</dbReference>
<sequence length="298" mass="32491">MLGYGRFRRTLSVMTNSLSSRPAGAQALMRGLAVIDAVADGHHDLAAIGERIQCTRSTTHRLVSALVHAGYLRQSRHGYRLGLKLATLGALAREQMPLAALARPVIEALARDCGDSVHLGIRDGDHVVYLDKIDGSRGLEMRSRPGLRLPLALTGVGRALMLDLEEPQWQRLYIRAVDHQARQVEAPVAGLAALVPPDWPEYRARLLDYQETGVVLDLEDNERGIRCVAAPVRDERSVIVAAISVASATPWMSDARLTELAPRVRDAAVQLSRRIARPDLHPGTVLSSPASFTCESLS</sequence>
<evidence type="ECO:0000259" key="5">
    <source>
        <dbReference type="PROSITE" id="PS51078"/>
    </source>
</evidence>
<dbReference type="SMART" id="SM00346">
    <property type="entry name" value="HTH_ICLR"/>
    <property type="match status" value="1"/>
</dbReference>
<protein>
    <submittedName>
        <fullName evidence="6">Transcriptional regulator, IclR family</fullName>
    </submittedName>
</protein>
<keyword evidence="3" id="KW-0804">Transcription</keyword>
<gene>
    <name evidence="6" type="ORF">SAMN05421848_3105</name>
</gene>
<evidence type="ECO:0000256" key="1">
    <source>
        <dbReference type="ARBA" id="ARBA00023015"/>
    </source>
</evidence>
<keyword evidence="1" id="KW-0805">Transcription regulation</keyword>
<accession>A0A1I1N2B5</accession>
<dbReference type="PROSITE" id="PS51077">
    <property type="entry name" value="HTH_ICLR"/>
    <property type="match status" value="1"/>
</dbReference>
<dbReference type="InterPro" id="IPR050707">
    <property type="entry name" value="HTH_MetabolicPath_Reg"/>
</dbReference>
<dbReference type="Gene3D" id="3.30.450.40">
    <property type="match status" value="1"/>
</dbReference>
<dbReference type="STRING" id="402385.SAMN05421848_3105"/>
<dbReference type="PROSITE" id="PS51078">
    <property type="entry name" value="ICLR_ED"/>
    <property type="match status" value="1"/>
</dbReference>
<reference evidence="7" key="1">
    <citation type="submission" date="2016-10" db="EMBL/GenBank/DDBJ databases">
        <authorList>
            <person name="Varghese N."/>
            <person name="Submissions S."/>
        </authorList>
    </citation>
    <scope>NUCLEOTIDE SEQUENCE [LARGE SCALE GENOMIC DNA]</scope>
    <source>
        <strain evidence="7">DSM 23439</strain>
    </source>
</reference>
<dbReference type="Proteomes" id="UP000199046">
    <property type="component" value="Unassembled WGS sequence"/>
</dbReference>
<feature type="domain" description="HTH iclR-type" evidence="4">
    <location>
        <begin position="25"/>
        <end position="83"/>
    </location>
</feature>
<dbReference type="Gene3D" id="1.10.10.10">
    <property type="entry name" value="Winged helix-like DNA-binding domain superfamily/Winged helix DNA-binding domain"/>
    <property type="match status" value="1"/>
</dbReference>
<organism evidence="6 7">
    <name type="scientific">Kushneria avicenniae</name>
    <dbReference type="NCBI Taxonomy" id="402385"/>
    <lineage>
        <taxon>Bacteria</taxon>
        <taxon>Pseudomonadati</taxon>
        <taxon>Pseudomonadota</taxon>
        <taxon>Gammaproteobacteria</taxon>
        <taxon>Oceanospirillales</taxon>
        <taxon>Halomonadaceae</taxon>
        <taxon>Kushneria</taxon>
    </lineage>
</organism>
<dbReference type="InterPro" id="IPR005471">
    <property type="entry name" value="Tscrpt_reg_IclR_N"/>
</dbReference>
<dbReference type="PANTHER" id="PTHR30136:SF35">
    <property type="entry name" value="HTH-TYPE TRANSCRIPTIONAL REGULATOR RV1719"/>
    <property type="match status" value="1"/>
</dbReference>
<keyword evidence="7" id="KW-1185">Reference proteome</keyword>
<dbReference type="GO" id="GO:0003700">
    <property type="term" value="F:DNA-binding transcription factor activity"/>
    <property type="evidence" value="ECO:0007669"/>
    <property type="project" value="TreeGrafter"/>
</dbReference>
<dbReference type="SUPFAM" id="SSF55781">
    <property type="entry name" value="GAF domain-like"/>
    <property type="match status" value="1"/>
</dbReference>
<dbReference type="SUPFAM" id="SSF46785">
    <property type="entry name" value="Winged helix' DNA-binding domain"/>
    <property type="match status" value="1"/>
</dbReference>
<dbReference type="Pfam" id="PF01614">
    <property type="entry name" value="IclR_C"/>
    <property type="match status" value="1"/>
</dbReference>
<keyword evidence="2" id="KW-0238">DNA-binding</keyword>
<dbReference type="Pfam" id="PF09339">
    <property type="entry name" value="HTH_IclR"/>
    <property type="match status" value="1"/>
</dbReference>
<dbReference type="GO" id="GO:0045892">
    <property type="term" value="P:negative regulation of DNA-templated transcription"/>
    <property type="evidence" value="ECO:0007669"/>
    <property type="project" value="TreeGrafter"/>
</dbReference>
<evidence type="ECO:0000256" key="3">
    <source>
        <dbReference type="ARBA" id="ARBA00023163"/>
    </source>
</evidence>
<evidence type="ECO:0000256" key="2">
    <source>
        <dbReference type="ARBA" id="ARBA00023125"/>
    </source>
</evidence>
<dbReference type="InterPro" id="IPR014757">
    <property type="entry name" value="Tscrpt_reg_IclR_C"/>
</dbReference>
<name>A0A1I1N2B5_9GAMM</name>
<dbReference type="PANTHER" id="PTHR30136">
    <property type="entry name" value="HELIX-TURN-HELIX TRANSCRIPTIONAL REGULATOR, ICLR FAMILY"/>
    <property type="match status" value="1"/>
</dbReference>
<evidence type="ECO:0000259" key="4">
    <source>
        <dbReference type="PROSITE" id="PS51077"/>
    </source>
</evidence>
<evidence type="ECO:0000313" key="7">
    <source>
        <dbReference type="Proteomes" id="UP000199046"/>
    </source>
</evidence>
<dbReference type="InterPro" id="IPR036390">
    <property type="entry name" value="WH_DNA-bd_sf"/>
</dbReference>
<feature type="domain" description="IclR-ED" evidence="5">
    <location>
        <begin position="84"/>
        <end position="277"/>
    </location>
</feature>
<dbReference type="AlphaFoldDB" id="A0A1I1N2B5"/>
<proteinExistence type="predicted"/>
<dbReference type="InterPro" id="IPR029016">
    <property type="entry name" value="GAF-like_dom_sf"/>
</dbReference>
<evidence type="ECO:0000313" key="6">
    <source>
        <dbReference type="EMBL" id="SFC87940.1"/>
    </source>
</evidence>
<dbReference type="GO" id="GO:0003677">
    <property type="term" value="F:DNA binding"/>
    <property type="evidence" value="ECO:0007669"/>
    <property type="project" value="UniProtKB-KW"/>
</dbReference>